<dbReference type="EMBL" id="AP023439">
    <property type="protein sequence ID" value="BCL21743.1"/>
    <property type="molecule type" value="Genomic_DNA"/>
</dbReference>
<feature type="region of interest" description="Disordered" evidence="1">
    <location>
        <begin position="1"/>
        <end position="118"/>
    </location>
</feature>
<dbReference type="AlphaFoldDB" id="A0A7G1NF48"/>
<feature type="compositionally biased region" description="Low complexity" evidence="1">
    <location>
        <begin position="102"/>
        <end position="118"/>
    </location>
</feature>
<accession>A0A7G1NF48</accession>
<gene>
    <name evidence="2" type="ORF">GCM10017668_35860</name>
</gene>
<protein>
    <submittedName>
        <fullName evidence="2">Uncharacterized protein</fullName>
    </submittedName>
</protein>
<organism evidence="2 3">
    <name type="scientific">Streptomyces tuirus</name>
    <dbReference type="NCBI Taxonomy" id="68278"/>
    <lineage>
        <taxon>Bacteria</taxon>
        <taxon>Bacillati</taxon>
        <taxon>Actinomycetota</taxon>
        <taxon>Actinomycetes</taxon>
        <taxon>Kitasatosporales</taxon>
        <taxon>Streptomycetaceae</taxon>
        <taxon>Streptomyces</taxon>
    </lineage>
</organism>
<sequence length="118" mass="11404">MSRGSSGTAVASATPGVSPVSSGRPGRTRPSPARLPAREGSPAAEGAATADGVGEAARADGAARGEEADRDDGADPGGGVDRGDRWDVGRPWADRVGLGVRSAVGPGPVSSSAVPSSS</sequence>
<reference evidence="2 3" key="1">
    <citation type="journal article" date="2014" name="Int. J. Syst. Evol. Microbiol.">
        <title>Complete genome sequence of Corynebacterium casei LMG S-19264T (=DSM 44701T), isolated from a smear-ripened cheese.</title>
        <authorList>
            <consortium name="US DOE Joint Genome Institute (JGI-PGF)"/>
            <person name="Walter F."/>
            <person name="Albersmeier A."/>
            <person name="Kalinowski J."/>
            <person name="Ruckert C."/>
        </authorList>
    </citation>
    <scope>NUCLEOTIDE SEQUENCE [LARGE SCALE GENOMIC DNA]</scope>
    <source>
        <strain evidence="2 3">JCM 4255</strain>
    </source>
</reference>
<feature type="compositionally biased region" description="Polar residues" evidence="1">
    <location>
        <begin position="1"/>
        <end position="11"/>
    </location>
</feature>
<evidence type="ECO:0000313" key="2">
    <source>
        <dbReference type="EMBL" id="BCL21743.1"/>
    </source>
</evidence>
<proteinExistence type="predicted"/>
<feature type="compositionally biased region" description="Basic and acidic residues" evidence="1">
    <location>
        <begin position="57"/>
        <end position="73"/>
    </location>
</feature>
<evidence type="ECO:0000313" key="3">
    <source>
        <dbReference type="Proteomes" id="UP000516373"/>
    </source>
</evidence>
<dbReference type="KEGG" id="stui:GCM10017668_35860"/>
<evidence type="ECO:0000256" key="1">
    <source>
        <dbReference type="SAM" id="MobiDB-lite"/>
    </source>
</evidence>
<name>A0A7G1NF48_9ACTN</name>
<dbReference type="Proteomes" id="UP000516373">
    <property type="component" value="Chromosome"/>
</dbReference>